<keyword evidence="7" id="KW-1185">Reference proteome</keyword>
<evidence type="ECO:0000256" key="2">
    <source>
        <dbReference type="ARBA" id="ARBA00022692"/>
    </source>
</evidence>
<keyword evidence="4 5" id="KW-0472">Membrane</keyword>
<organism evidence="6 7">
    <name type="scientific">Polyangium fumosum</name>
    <dbReference type="NCBI Taxonomy" id="889272"/>
    <lineage>
        <taxon>Bacteria</taxon>
        <taxon>Pseudomonadati</taxon>
        <taxon>Myxococcota</taxon>
        <taxon>Polyangia</taxon>
        <taxon>Polyangiales</taxon>
        <taxon>Polyangiaceae</taxon>
        <taxon>Polyangium</taxon>
    </lineage>
</organism>
<keyword evidence="3 5" id="KW-1133">Transmembrane helix</keyword>
<dbReference type="RefSeq" id="WP_136935939.1">
    <property type="nucleotide sequence ID" value="NZ_SSMQ01000107.1"/>
</dbReference>
<feature type="transmembrane region" description="Helical" evidence="5">
    <location>
        <begin position="197"/>
        <end position="217"/>
    </location>
</feature>
<evidence type="ECO:0000256" key="5">
    <source>
        <dbReference type="RuleBase" id="RU363041"/>
    </source>
</evidence>
<comment type="subcellular location">
    <subcellularLocation>
        <location evidence="5">Cell membrane</location>
        <topology evidence="5">Multi-pass membrane protein</topology>
    </subcellularLocation>
    <subcellularLocation>
        <location evidence="1">Membrane</location>
        <topology evidence="1">Multi-pass membrane protein</topology>
    </subcellularLocation>
</comment>
<dbReference type="Proteomes" id="UP000309215">
    <property type="component" value="Unassembled WGS sequence"/>
</dbReference>
<dbReference type="OrthoDB" id="528320at2"/>
<dbReference type="AlphaFoldDB" id="A0A4U1ILB0"/>
<comment type="caution">
    <text evidence="6">The sequence shown here is derived from an EMBL/GenBank/DDBJ whole genome shotgun (WGS) entry which is preliminary data.</text>
</comment>
<accession>A0A4U1ILB0</accession>
<reference evidence="6 7" key="1">
    <citation type="submission" date="2019-04" db="EMBL/GenBank/DDBJ databases">
        <authorList>
            <person name="Li Y."/>
            <person name="Wang J."/>
        </authorList>
    </citation>
    <scope>NUCLEOTIDE SEQUENCE [LARGE SCALE GENOMIC DNA]</scope>
    <source>
        <strain evidence="6 7">DSM 14668</strain>
    </source>
</reference>
<proteinExistence type="inferred from homology"/>
<name>A0A4U1ILB0_9BACT</name>
<dbReference type="InterPro" id="IPR002781">
    <property type="entry name" value="TM_pro_TauE-like"/>
</dbReference>
<dbReference type="GO" id="GO:0005886">
    <property type="term" value="C:plasma membrane"/>
    <property type="evidence" value="ECO:0007669"/>
    <property type="project" value="UniProtKB-SubCell"/>
</dbReference>
<dbReference type="PANTHER" id="PTHR43701">
    <property type="entry name" value="MEMBRANE TRANSPORTER PROTEIN MJ0441-RELATED"/>
    <property type="match status" value="1"/>
</dbReference>
<feature type="transmembrane region" description="Helical" evidence="5">
    <location>
        <begin position="134"/>
        <end position="161"/>
    </location>
</feature>
<feature type="transmembrane region" description="Helical" evidence="5">
    <location>
        <begin position="7"/>
        <end position="35"/>
    </location>
</feature>
<protein>
    <recommendedName>
        <fullName evidence="5">Probable membrane transporter protein</fullName>
    </recommendedName>
</protein>
<feature type="transmembrane region" description="Helical" evidence="5">
    <location>
        <begin position="72"/>
        <end position="90"/>
    </location>
</feature>
<dbReference type="InterPro" id="IPR051598">
    <property type="entry name" value="TSUP/Inactive_protease-like"/>
</dbReference>
<evidence type="ECO:0000256" key="1">
    <source>
        <dbReference type="ARBA" id="ARBA00004141"/>
    </source>
</evidence>
<gene>
    <name evidence="6" type="ORF">E8A74_48125</name>
</gene>
<dbReference type="Pfam" id="PF01925">
    <property type="entry name" value="TauE"/>
    <property type="match status" value="1"/>
</dbReference>
<evidence type="ECO:0000313" key="6">
    <source>
        <dbReference type="EMBL" id="TKC94626.1"/>
    </source>
</evidence>
<sequence length="276" mass="27927">MLALGAALSLVIGVVLGMLGGGGAILMLPMLVYVLDVEPRAAIATSLFVVGVTALVSLAFHARRGHVRYRFGALFGGAAMGGAFVGGRLAHLVPEVVLLVTFGATMVVTAVVMLRGRGEASAERRDVRVERALLLGAAVGGFSGLVGAGGGFLIVPVLVLFGGLAMREAVATSLLVITLQSFAGFAGHVAHAALDPGLVAVVASFAAFGSVAGALLGKHVSADALRRIFAWLVVAMGLFMLSKQLPLPLLLVVAALALGVIMRPSAGSFSGRPAAR</sequence>
<evidence type="ECO:0000256" key="3">
    <source>
        <dbReference type="ARBA" id="ARBA00022989"/>
    </source>
</evidence>
<comment type="similarity">
    <text evidence="5">Belongs to the 4-toluene sulfonate uptake permease (TSUP) (TC 2.A.102) family.</text>
</comment>
<feature type="transmembrane region" description="Helical" evidence="5">
    <location>
        <begin position="41"/>
        <end position="60"/>
    </location>
</feature>
<evidence type="ECO:0000256" key="4">
    <source>
        <dbReference type="ARBA" id="ARBA00023136"/>
    </source>
</evidence>
<keyword evidence="5" id="KW-1003">Cell membrane</keyword>
<evidence type="ECO:0000313" key="7">
    <source>
        <dbReference type="Proteomes" id="UP000309215"/>
    </source>
</evidence>
<feature type="transmembrane region" description="Helical" evidence="5">
    <location>
        <begin position="96"/>
        <end position="114"/>
    </location>
</feature>
<keyword evidence="2 5" id="KW-0812">Transmembrane</keyword>
<dbReference type="PANTHER" id="PTHR43701:SF2">
    <property type="entry name" value="MEMBRANE TRANSPORTER PROTEIN YJNA-RELATED"/>
    <property type="match status" value="1"/>
</dbReference>
<dbReference type="EMBL" id="SSMQ01000107">
    <property type="protein sequence ID" value="TKC94626.1"/>
    <property type="molecule type" value="Genomic_DNA"/>
</dbReference>